<reference evidence="1" key="1">
    <citation type="journal article" date="2014" name="Science">
        <title>Plant genetics. Early allopolyploid evolution in the post-Neolithic Brassica napus oilseed genome.</title>
        <authorList>
            <person name="Chalhoub B."/>
            <person name="Denoeud F."/>
            <person name="Liu S."/>
            <person name="Parkin I.A."/>
            <person name="Tang H."/>
            <person name="Wang X."/>
            <person name="Chiquet J."/>
            <person name="Belcram H."/>
            <person name="Tong C."/>
            <person name="Samans B."/>
            <person name="Correa M."/>
            <person name="Da Silva C."/>
            <person name="Just J."/>
            <person name="Falentin C."/>
            <person name="Koh C.S."/>
            <person name="Le Clainche I."/>
            <person name="Bernard M."/>
            <person name="Bento P."/>
            <person name="Noel B."/>
            <person name="Labadie K."/>
            <person name="Alberti A."/>
            <person name="Charles M."/>
            <person name="Arnaud D."/>
            <person name="Guo H."/>
            <person name="Daviaud C."/>
            <person name="Alamery S."/>
            <person name="Jabbari K."/>
            <person name="Zhao M."/>
            <person name="Edger P.P."/>
            <person name="Chelaifa H."/>
            <person name="Tack D."/>
            <person name="Lassalle G."/>
            <person name="Mestiri I."/>
            <person name="Schnel N."/>
            <person name="Le Paslier M.C."/>
            <person name="Fan G."/>
            <person name="Renault V."/>
            <person name="Bayer P.E."/>
            <person name="Golicz A.A."/>
            <person name="Manoli S."/>
            <person name="Lee T.H."/>
            <person name="Thi V.H."/>
            <person name="Chalabi S."/>
            <person name="Hu Q."/>
            <person name="Fan C."/>
            <person name="Tollenaere R."/>
            <person name="Lu Y."/>
            <person name="Battail C."/>
            <person name="Shen J."/>
            <person name="Sidebottom C.H."/>
            <person name="Wang X."/>
            <person name="Canaguier A."/>
            <person name="Chauveau A."/>
            <person name="Berard A."/>
            <person name="Deniot G."/>
            <person name="Guan M."/>
            <person name="Liu Z."/>
            <person name="Sun F."/>
            <person name="Lim Y.P."/>
            <person name="Lyons E."/>
            <person name="Town C.D."/>
            <person name="Bancroft I."/>
            <person name="Wang X."/>
            <person name="Meng J."/>
            <person name="Ma J."/>
            <person name="Pires J.C."/>
            <person name="King G.J."/>
            <person name="Brunel D."/>
            <person name="Delourme R."/>
            <person name="Renard M."/>
            <person name="Aury J.M."/>
            <person name="Adams K.L."/>
            <person name="Batley J."/>
            <person name="Snowdon R.J."/>
            <person name="Tost J."/>
            <person name="Edwards D."/>
            <person name="Zhou Y."/>
            <person name="Hua W."/>
            <person name="Sharpe A.G."/>
            <person name="Paterson A.H."/>
            <person name="Guan C."/>
            <person name="Wincker P."/>
        </authorList>
    </citation>
    <scope>NUCLEOTIDE SEQUENCE [LARGE SCALE GENOMIC DNA]</scope>
</reference>
<organism evidence="1">
    <name type="scientific">Brassica napus</name>
    <name type="common">Rape</name>
    <dbReference type="NCBI Taxonomy" id="3708"/>
    <lineage>
        <taxon>Eukaryota</taxon>
        <taxon>Viridiplantae</taxon>
        <taxon>Streptophyta</taxon>
        <taxon>Embryophyta</taxon>
        <taxon>Tracheophyta</taxon>
        <taxon>Spermatophyta</taxon>
        <taxon>Magnoliopsida</taxon>
        <taxon>eudicotyledons</taxon>
        <taxon>Gunneridae</taxon>
        <taxon>Pentapetalae</taxon>
        <taxon>rosids</taxon>
        <taxon>malvids</taxon>
        <taxon>Brassicales</taxon>
        <taxon>Brassicaceae</taxon>
        <taxon>Brassiceae</taxon>
        <taxon>Brassica</taxon>
    </lineage>
</organism>
<gene>
    <name evidence="1" type="primary">BnaUnng05050D</name>
    <name evidence="1" type="ORF">GSBRNA2T00027971001</name>
</gene>
<reference evidence="1" key="2">
    <citation type="submission" date="2014-06" db="EMBL/GenBank/DDBJ databases">
        <authorList>
            <person name="Genoscope - CEA"/>
        </authorList>
    </citation>
    <scope>NUCLEOTIDE SEQUENCE</scope>
</reference>
<accession>A0A078JXK7</accession>
<evidence type="ECO:0000313" key="1">
    <source>
        <dbReference type="EMBL" id="CDY72358.1"/>
    </source>
</evidence>
<sequence>MFMVCVKLNDRDLQSI</sequence>
<proteinExistence type="predicted"/>
<protein>
    <submittedName>
        <fullName evidence="1">BnaUnng05050D protein</fullName>
    </submittedName>
</protein>
<dbReference type="AlphaFoldDB" id="A0A078JXK7"/>
<name>A0A078JXK7_BRANA</name>
<dbReference type="EMBL" id="LK050453">
    <property type="protein sequence ID" value="CDY72358.1"/>
    <property type="molecule type" value="Genomic_DNA"/>
</dbReference>
<dbReference type="PaxDb" id="3708-A0A078JXK7"/>